<dbReference type="OrthoDB" id="370767at2759"/>
<evidence type="ECO:0008006" key="9">
    <source>
        <dbReference type="Google" id="ProtNLM"/>
    </source>
</evidence>
<keyword evidence="2" id="KW-0813">Transport</keyword>
<dbReference type="RefSeq" id="XP_028544021.1">
    <property type="nucleotide sequence ID" value="XM_028688220.1"/>
</dbReference>
<feature type="compositionally biased region" description="Basic and acidic residues" evidence="6">
    <location>
        <begin position="278"/>
        <end position="288"/>
    </location>
</feature>
<gene>
    <name evidence="7" type="ORF">PGO_101900</name>
</gene>
<comment type="similarity">
    <text evidence="1">Belongs to the adaptor complexes medium subunit family.</text>
</comment>
<keyword evidence="3" id="KW-0653">Protein transport</keyword>
<evidence type="ECO:0000256" key="5">
    <source>
        <dbReference type="ARBA" id="ARBA00029433"/>
    </source>
</evidence>
<dbReference type="GO" id="GO:0005829">
    <property type="term" value="C:cytosol"/>
    <property type="evidence" value="ECO:0007669"/>
    <property type="project" value="TreeGrafter"/>
</dbReference>
<comment type="subcellular location">
    <subcellularLocation>
        <location evidence="5">Endomembrane system</location>
        <topology evidence="5">Peripheral membrane protein</topology>
        <orientation evidence="5">Cytoplasmic side</orientation>
    </subcellularLocation>
</comment>
<dbReference type="GO" id="GO:0015031">
    <property type="term" value="P:protein transport"/>
    <property type="evidence" value="ECO:0007669"/>
    <property type="project" value="UniProtKB-KW"/>
</dbReference>
<reference evidence="8" key="1">
    <citation type="submission" date="2017-04" db="EMBL/GenBank/DDBJ databases">
        <title>Plasmodium gonderi genome.</title>
        <authorList>
            <person name="Arisue N."/>
            <person name="Honma H."/>
            <person name="Kawai S."/>
            <person name="Tougan T."/>
            <person name="Tanabe K."/>
            <person name="Horii T."/>
        </authorList>
    </citation>
    <scope>NUCLEOTIDE SEQUENCE [LARGE SCALE GENOMIC DNA]</scope>
    <source>
        <strain evidence="8">ATCC 30045</strain>
    </source>
</reference>
<organism evidence="7 8">
    <name type="scientific">Plasmodium gonderi</name>
    <dbReference type="NCBI Taxonomy" id="77519"/>
    <lineage>
        <taxon>Eukaryota</taxon>
        <taxon>Sar</taxon>
        <taxon>Alveolata</taxon>
        <taxon>Apicomplexa</taxon>
        <taxon>Aconoidasida</taxon>
        <taxon>Haemosporida</taxon>
        <taxon>Plasmodiidae</taxon>
        <taxon>Plasmodium</taxon>
        <taxon>Plasmodium (Plasmodium)</taxon>
    </lineage>
</organism>
<accession>A0A1Y1JKV4</accession>
<dbReference type="GO" id="GO:0005770">
    <property type="term" value="C:late endosome"/>
    <property type="evidence" value="ECO:0007669"/>
    <property type="project" value="TreeGrafter"/>
</dbReference>
<dbReference type="SUPFAM" id="SSF49447">
    <property type="entry name" value="Second domain of Mu2 adaptin subunit (ap50) of ap2 adaptor"/>
    <property type="match status" value="1"/>
</dbReference>
<protein>
    <recommendedName>
        <fullName evidence="9">MHD domain-containing protein</fullName>
    </recommendedName>
</protein>
<comment type="caution">
    <text evidence="7">The sequence shown here is derived from an EMBL/GenBank/DDBJ whole genome shotgun (WGS) entry which is preliminary data.</text>
</comment>
<feature type="region of interest" description="Disordered" evidence="6">
    <location>
        <begin position="262"/>
        <end position="288"/>
    </location>
</feature>
<keyword evidence="8" id="KW-1185">Reference proteome</keyword>
<evidence type="ECO:0000313" key="8">
    <source>
        <dbReference type="Proteomes" id="UP000195521"/>
    </source>
</evidence>
<keyword evidence="4" id="KW-0472">Membrane</keyword>
<dbReference type="EMBL" id="BDQF01000011">
    <property type="protein sequence ID" value="GAW81432.1"/>
    <property type="molecule type" value="Genomic_DNA"/>
</dbReference>
<evidence type="ECO:0000256" key="4">
    <source>
        <dbReference type="ARBA" id="ARBA00023136"/>
    </source>
</evidence>
<dbReference type="GO" id="GO:0030119">
    <property type="term" value="C:AP-type membrane coat adaptor complex"/>
    <property type="evidence" value="ECO:0007669"/>
    <property type="project" value="TreeGrafter"/>
</dbReference>
<evidence type="ECO:0000256" key="1">
    <source>
        <dbReference type="ARBA" id="ARBA00005324"/>
    </source>
</evidence>
<dbReference type="GeneID" id="39748155"/>
<dbReference type="GO" id="GO:0016197">
    <property type="term" value="P:endosomal transport"/>
    <property type="evidence" value="ECO:0007669"/>
    <property type="project" value="TreeGrafter"/>
</dbReference>
<dbReference type="PANTHER" id="PTHR16082:SF2">
    <property type="entry name" value="AP-5 COMPLEX SUBUNIT MU-1"/>
    <property type="match status" value="1"/>
</dbReference>
<dbReference type="Proteomes" id="UP000195521">
    <property type="component" value="Unassembled WGS sequence"/>
</dbReference>
<dbReference type="InterPro" id="IPR039591">
    <property type="entry name" value="AP5M1"/>
</dbReference>
<dbReference type="OMA" id="NFARESP"/>
<name>A0A1Y1JKV4_PLAGO</name>
<evidence type="ECO:0000313" key="7">
    <source>
        <dbReference type="EMBL" id="GAW81432.1"/>
    </source>
</evidence>
<dbReference type="InterPro" id="IPR036168">
    <property type="entry name" value="AP2_Mu_C_sf"/>
</dbReference>
<evidence type="ECO:0000256" key="6">
    <source>
        <dbReference type="SAM" id="MobiDB-lite"/>
    </source>
</evidence>
<proteinExistence type="inferred from homology"/>
<evidence type="ECO:0000256" key="3">
    <source>
        <dbReference type="ARBA" id="ARBA00022927"/>
    </source>
</evidence>
<dbReference type="PANTHER" id="PTHR16082">
    <property type="entry name" value="AP-5 COMPLEX SUBUNIT MU-1"/>
    <property type="match status" value="1"/>
</dbReference>
<sequence length="683" mass="80012">MNGIRALFLFNSTCGGHNMIYEKRFLNVEMCAKSSQELHYVNMYTLQNVEELLKKQIINISQDAGSHEKFIELNKTISCYSLEVKNKIVYPFLLIKKGNFSLITLLLMENYNMENPMDVIRNNTNKLLYYNFMNDFLNYIKNNMKKWTTLLMTSNRKIKYDKLVFQKISTILDAYVTSIIPYGKVYGRNNSFLNYLKGDMYKTDDIIGSQFFHFYNFLLLIKKEISASASDPVFCVDKKSDVFIDDFRQACSELSECNHDELSDVDSESDQLSQGAKQSDENRDEQNDKHIDKHAEKHNDMHLTNGQTNHAHRNSNLDETNNSVEISQGALRKQIKRNDILYINKKPPFIYQKNGILMNKSIKETFFKLLIKFYATSKSNRIRDTVQFSQNGYYHLYLFFFYNYTTFFEKNKKIDIVNKFDEKENIKISKGNIQTYVPVYVHERNKRKPPQMLISEELTSFITSFENESAEIKGEIILRCDDERYLDVDMMIGLDNHICDIYAADFVQVEKRGKNLKIQLCTKYRSNKILTYYYKSVTCPLIGSYKLKKVNEKFAQIDITLQWNSKTNKIIFDKKITEYFFVRLPIRSEILEHNLKCNLGKLKIENGQELRWILPDFPREFLLSMSGMIELGDTEVATKQLVAEIHVFSKSLYSKTHVLHLSENIIPDHFLLSGKLTLVLSSS</sequence>
<dbReference type="AlphaFoldDB" id="A0A1Y1JKV4"/>
<dbReference type="GO" id="GO:0005764">
    <property type="term" value="C:lysosome"/>
    <property type="evidence" value="ECO:0007669"/>
    <property type="project" value="TreeGrafter"/>
</dbReference>
<evidence type="ECO:0000256" key="2">
    <source>
        <dbReference type="ARBA" id="ARBA00022448"/>
    </source>
</evidence>